<protein>
    <submittedName>
        <fullName evidence="9">Glycoside hydrolase</fullName>
    </submittedName>
</protein>
<evidence type="ECO:0000256" key="7">
    <source>
        <dbReference type="SAM" id="SignalP"/>
    </source>
</evidence>
<dbReference type="Proteomes" id="UP000245250">
    <property type="component" value="Chromosome"/>
</dbReference>
<accession>A0A2S1YQA8</accession>
<feature type="site" description="Important for catalytic activity, responsible for pKa modulation of the active site Glu and correct orientation of both the proton donor and substrate" evidence="5">
    <location>
        <position position="162"/>
    </location>
</feature>
<evidence type="ECO:0000256" key="5">
    <source>
        <dbReference type="PIRSR" id="PIRSR606710-2"/>
    </source>
</evidence>
<dbReference type="PANTHER" id="PTHR42812">
    <property type="entry name" value="BETA-XYLOSIDASE"/>
    <property type="match status" value="1"/>
</dbReference>
<gene>
    <name evidence="9" type="ORF">HYN56_19230</name>
</gene>
<feature type="active site" description="Proton acceptor" evidence="4">
    <location>
        <position position="54"/>
    </location>
</feature>
<sequence length="547" mass="61384">MQMKIKYVALACLALTKMSSVYAQKNTETLSKVWVSDLGNGSYKNPIIYADYSDPDVCRVGKDYFMTASSFNCIPGLPILHSNDLVNWKLVNYALPKQPPVETYDKIQHGNGVWAPCIRFHSEEYYIFYPDPDFGIYMTKTKNPYGKWSEPVLIKAAKGIIDPAPFWDEDGKAYLGYALAGSRAGTKSVLMLCSIDPVTCMANDDEVLLFDGHKNHTTVEGPKFYKRNGYYYVFAPAGGVATGWQLILRSKSIYGPYEEKVVLEQGKTVVNGPHQGAWVDTVTGEDWFIHFQDQGAYGRVVHLNPMSWKNDWPVMGVDNDKNGIGEPVMTFKKPNVNGQYPLATPPDSDEFNEPVQGLQWQWHANKQLVWGYPSAGMGYFRLNCIPKPADFKSLWQVPNILAQKFPAEEFMATSKITFTPNFDNEQFGLVVMGRSYSSLTVKQINGQLKLMQLSAAKADKGAIETATEIATLTNNTFYFRVTVQKGGKCQFYYSLDDKKYLKAGSEFIASEGTWIGSKVGFVALREGTINNAGYADVDWFRVSKIEK</sequence>
<keyword evidence="7" id="KW-0732">Signal</keyword>
<evidence type="ECO:0000313" key="10">
    <source>
        <dbReference type="Proteomes" id="UP000245250"/>
    </source>
</evidence>
<dbReference type="InterPro" id="IPR023296">
    <property type="entry name" value="Glyco_hydro_beta-prop_sf"/>
</dbReference>
<dbReference type="GO" id="GO:0004553">
    <property type="term" value="F:hydrolase activity, hydrolyzing O-glycosyl compounds"/>
    <property type="evidence" value="ECO:0007669"/>
    <property type="project" value="InterPro"/>
</dbReference>
<dbReference type="Pfam" id="PF04616">
    <property type="entry name" value="Glyco_hydro_43"/>
    <property type="match status" value="1"/>
</dbReference>
<dbReference type="SUPFAM" id="SSF75005">
    <property type="entry name" value="Arabinanase/levansucrase/invertase"/>
    <property type="match status" value="1"/>
</dbReference>
<feature type="signal peptide" evidence="7">
    <location>
        <begin position="1"/>
        <end position="23"/>
    </location>
</feature>
<evidence type="ECO:0000256" key="3">
    <source>
        <dbReference type="ARBA" id="ARBA00023295"/>
    </source>
</evidence>
<name>A0A2S1YQA8_9FLAO</name>
<dbReference type="GO" id="GO:0005975">
    <property type="term" value="P:carbohydrate metabolic process"/>
    <property type="evidence" value="ECO:0007669"/>
    <property type="project" value="InterPro"/>
</dbReference>
<dbReference type="EMBL" id="CP029255">
    <property type="protein sequence ID" value="AWK06246.1"/>
    <property type="molecule type" value="Genomic_DNA"/>
</dbReference>
<dbReference type="CDD" id="cd09001">
    <property type="entry name" value="GH43_FsAxh1-like"/>
    <property type="match status" value="1"/>
</dbReference>
<evidence type="ECO:0000256" key="4">
    <source>
        <dbReference type="PIRSR" id="PIRSR606710-1"/>
    </source>
</evidence>
<dbReference type="KEGG" id="fcr:HYN56_19230"/>
<evidence type="ECO:0000313" key="9">
    <source>
        <dbReference type="EMBL" id="AWK06246.1"/>
    </source>
</evidence>
<keyword evidence="3 6" id="KW-0326">Glycosidase</keyword>
<keyword evidence="10" id="KW-1185">Reference proteome</keyword>
<proteinExistence type="inferred from homology"/>
<dbReference type="PANTHER" id="PTHR42812:SF12">
    <property type="entry name" value="BETA-XYLOSIDASE-RELATED"/>
    <property type="match status" value="1"/>
</dbReference>
<feature type="domain" description="Beta-xylosidase C-terminal Concanavalin A-like" evidence="8">
    <location>
        <begin position="348"/>
        <end position="542"/>
    </location>
</feature>
<organism evidence="9 10">
    <name type="scientific">Flavobacterium crocinum</name>
    <dbReference type="NCBI Taxonomy" id="2183896"/>
    <lineage>
        <taxon>Bacteria</taxon>
        <taxon>Pseudomonadati</taxon>
        <taxon>Bacteroidota</taxon>
        <taxon>Flavobacteriia</taxon>
        <taxon>Flavobacteriales</taxon>
        <taxon>Flavobacteriaceae</taxon>
        <taxon>Flavobacterium</taxon>
    </lineage>
</organism>
<reference evidence="9 10" key="1">
    <citation type="submission" date="2018-05" db="EMBL/GenBank/DDBJ databases">
        <title>Genome sequencing of Flavobacterium sp. HYN0056.</title>
        <authorList>
            <person name="Yi H."/>
            <person name="Baek C."/>
        </authorList>
    </citation>
    <scope>NUCLEOTIDE SEQUENCE [LARGE SCALE GENOMIC DNA]</scope>
    <source>
        <strain evidence="9 10">HYN0056</strain>
    </source>
</reference>
<feature type="active site" description="Proton donor" evidence="4">
    <location>
        <position position="220"/>
    </location>
</feature>
<dbReference type="SUPFAM" id="SSF49899">
    <property type="entry name" value="Concanavalin A-like lectins/glucanases"/>
    <property type="match status" value="1"/>
</dbReference>
<dbReference type="InterPro" id="IPR013320">
    <property type="entry name" value="ConA-like_dom_sf"/>
</dbReference>
<dbReference type="OrthoDB" id="9801455at2"/>
<dbReference type="InterPro" id="IPR006710">
    <property type="entry name" value="Glyco_hydro_43"/>
</dbReference>
<feature type="chain" id="PRO_5015479450" evidence="7">
    <location>
        <begin position="24"/>
        <end position="547"/>
    </location>
</feature>
<dbReference type="Gene3D" id="2.115.10.20">
    <property type="entry name" value="Glycosyl hydrolase domain, family 43"/>
    <property type="match status" value="1"/>
</dbReference>
<dbReference type="Pfam" id="PF17851">
    <property type="entry name" value="GH43_C2"/>
    <property type="match status" value="1"/>
</dbReference>
<evidence type="ECO:0000256" key="6">
    <source>
        <dbReference type="RuleBase" id="RU361187"/>
    </source>
</evidence>
<evidence type="ECO:0000256" key="1">
    <source>
        <dbReference type="ARBA" id="ARBA00009865"/>
    </source>
</evidence>
<dbReference type="AlphaFoldDB" id="A0A2S1YQA8"/>
<dbReference type="Gene3D" id="2.60.120.200">
    <property type="match status" value="1"/>
</dbReference>
<comment type="similarity">
    <text evidence="1 6">Belongs to the glycosyl hydrolase 43 family.</text>
</comment>
<evidence type="ECO:0000256" key="2">
    <source>
        <dbReference type="ARBA" id="ARBA00022801"/>
    </source>
</evidence>
<dbReference type="InterPro" id="IPR051795">
    <property type="entry name" value="Glycosyl_Hydrlase_43"/>
</dbReference>
<keyword evidence="2 6" id="KW-0378">Hydrolase</keyword>
<evidence type="ECO:0000259" key="8">
    <source>
        <dbReference type="Pfam" id="PF17851"/>
    </source>
</evidence>
<dbReference type="InterPro" id="IPR041542">
    <property type="entry name" value="GH43_C2"/>
</dbReference>